<protein>
    <submittedName>
        <fullName evidence="1">Uncharacterized protein</fullName>
    </submittedName>
</protein>
<comment type="caution">
    <text evidence="1">The sequence shown here is derived from an EMBL/GenBank/DDBJ whole genome shotgun (WGS) entry which is preliminary data.</text>
</comment>
<evidence type="ECO:0000313" key="2">
    <source>
        <dbReference type="Proteomes" id="UP000267187"/>
    </source>
</evidence>
<organism evidence="1 2">
    <name type="scientific">Umboniibacter marinipuniceus</name>
    <dbReference type="NCBI Taxonomy" id="569599"/>
    <lineage>
        <taxon>Bacteria</taxon>
        <taxon>Pseudomonadati</taxon>
        <taxon>Pseudomonadota</taxon>
        <taxon>Gammaproteobacteria</taxon>
        <taxon>Cellvibrionales</taxon>
        <taxon>Cellvibrionaceae</taxon>
        <taxon>Umboniibacter</taxon>
    </lineage>
</organism>
<keyword evidence="2" id="KW-1185">Reference proteome</keyword>
<dbReference type="Proteomes" id="UP000267187">
    <property type="component" value="Unassembled WGS sequence"/>
</dbReference>
<accession>A0A3M0AA97</accession>
<dbReference type="RefSeq" id="WP_121877075.1">
    <property type="nucleotide sequence ID" value="NZ_REFJ01000004.1"/>
</dbReference>
<sequence>MDINLESIEVTVKSSELTYDDYGGYWWKLEVDLGPGVLVRALCSDNSRGFSMDISFDHDIAESLLGDADSLEMNSVVLNMLAGLLPDRELINADLNQPVALQ</sequence>
<dbReference type="EMBL" id="REFJ01000004">
    <property type="protein sequence ID" value="RMA79315.1"/>
    <property type="molecule type" value="Genomic_DNA"/>
</dbReference>
<gene>
    <name evidence="1" type="ORF">DFR27_1755</name>
</gene>
<proteinExistence type="predicted"/>
<name>A0A3M0AA97_9GAMM</name>
<reference evidence="1 2" key="1">
    <citation type="submission" date="2018-10" db="EMBL/GenBank/DDBJ databases">
        <title>Genomic Encyclopedia of Type Strains, Phase IV (KMG-IV): sequencing the most valuable type-strain genomes for metagenomic binning, comparative biology and taxonomic classification.</title>
        <authorList>
            <person name="Goeker M."/>
        </authorList>
    </citation>
    <scope>NUCLEOTIDE SEQUENCE [LARGE SCALE GENOMIC DNA]</scope>
    <source>
        <strain evidence="1 2">DSM 25080</strain>
    </source>
</reference>
<dbReference type="AlphaFoldDB" id="A0A3M0AA97"/>
<evidence type="ECO:0000313" key="1">
    <source>
        <dbReference type="EMBL" id="RMA79315.1"/>
    </source>
</evidence>